<reference evidence="2" key="1">
    <citation type="submission" date="2018-08" db="EMBL/GenBank/DDBJ databases">
        <authorList>
            <consortium name="PulseNet: The National Subtyping Network for Foodborne Disease Surveillance"/>
            <person name="Tarr C.L."/>
            <person name="Trees E."/>
            <person name="Katz L.S."/>
            <person name="Carleton-Romer H.A."/>
            <person name="Stroika S."/>
            <person name="Kucerova Z."/>
            <person name="Roache K.F."/>
            <person name="Sabol A.L."/>
            <person name="Besser J."/>
            <person name="Gerner-Smidt P."/>
        </authorList>
    </citation>
    <scope>NUCLEOTIDE SEQUENCE</scope>
    <source>
        <strain evidence="2">PNUSAC005770</strain>
    </source>
</reference>
<organism evidence="2">
    <name type="scientific">Campylobacter upsaliensis</name>
    <dbReference type="NCBI Taxonomy" id="28080"/>
    <lineage>
        <taxon>Bacteria</taxon>
        <taxon>Pseudomonadati</taxon>
        <taxon>Campylobacterota</taxon>
        <taxon>Epsilonproteobacteria</taxon>
        <taxon>Campylobacterales</taxon>
        <taxon>Campylobacteraceae</taxon>
        <taxon>Campylobacter</taxon>
    </lineage>
</organism>
<evidence type="ECO:0000256" key="1">
    <source>
        <dbReference type="SAM" id="Phobius"/>
    </source>
</evidence>
<dbReference type="EMBL" id="AACSBQ010000020">
    <property type="protein sequence ID" value="EAL8903781.1"/>
    <property type="molecule type" value="Genomic_DNA"/>
</dbReference>
<comment type="caution">
    <text evidence="2">The sequence shown here is derived from an EMBL/GenBank/DDBJ whole genome shotgun (WGS) entry which is preliminary data.</text>
</comment>
<feature type="transmembrane region" description="Helical" evidence="1">
    <location>
        <begin position="46"/>
        <end position="71"/>
    </location>
</feature>
<protein>
    <submittedName>
        <fullName evidence="2">Uncharacterized protein</fullName>
    </submittedName>
</protein>
<accession>A0A5L8TGX0</accession>
<gene>
    <name evidence="2" type="ORF">D0B03_05585</name>
</gene>
<feature type="transmembrane region" description="Helical" evidence="1">
    <location>
        <begin position="12"/>
        <end position="34"/>
    </location>
</feature>
<keyword evidence="1" id="KW-0472">Membrane</keyword>
<name>A0A5L8TGX0_CAMUP</name>
<keyword evidence="1" id="KW-1133">Transmembrane helix</keyword>
<proteinExistence type="predicted"/>
<keyword evidence="1" id="KW-0812">Transmembrane</keyword>
<evidence type="ECO:0000313" key="2">
    <source>
        <dbReference type="EMBL" id="EAL8903781.1"/>
    </source>
</evidence>
<sequence>MFLKISTSICKIFVILSLLCLIFFVLSLFNMIMIEFDKNFPNGKGIVFFTQITGLLIPHFVFFLASFFWIILVKKITKDFVKFSLISFIPIFIFWTFYFIIYVLDYSVPFFYFGQYQTLRSIDFF</sequence>
<feature type="transmembrane region" description="Helical" evidence="1">
    <location>
        <begin position="83"/>
        <end position="104"/>
    </location>
</feature>
<dbReference type="AlphaFoldDB" id="A0A5L8TGX0"/>